<protein>
    <recommendedName>
        <fullName evidence="4">Oxidoreductase-like protein</fullName>
    </recommendedName>
</protein>
<feature type="region of interest" description="Disordered" evidence="1">
    <location>
        <begin position="193"/>
        <end position="230"/>
    </location>
</feature>
<evidence type="ECO:0008006" key="4">
    <source>
        <dbReference type="Google" id="ProtNLM"/>
    </source>
</evidence>
<keyword evidence="3" id="KW-1185">Reference proteome</keyword>
<dbReference type="RefSeq" id="XP_001546334.1">
    <property type="nucleotide sequence ID" value="XM_001546284.2"/>
</dbReference>
<feature type="region of interest" description="Disordered" evidence="1">
    <location>
        <begin position="487"/>
        <end position="537"/>
    </location>
</feature>
<feature type="compositionally biased region" description="Basic and acidic residues" evidence="1">
    <location>
        <begin position="386"/>
        <end position="398"/>
    </location>
</feature>
<dbReference type="Proteomes" id="UP000001798">
    <property type="component" value="Chromosome 2"/>
</dbReference>
<proteinExistence type="predicted"/>
<reference evidence="2 3" key="2">
    <citation type="journal article" date="2012" name="Eukaryot. Cell">
        <title>Genome update of Botrytis cinerea strains B05.10 and T4.</title>
        <authorList>
            <person name="Staats M."/>
            <person name="van Kan J.A."/>
        </authorList>
    </citation>
    <scope>NUCLEOTIDE SEQUENCE [LARGE SCALE GENOMIC DNA]</scope>
    <source>
        <strain evidence="2 3">B05.10</strain>
    </source>
</reference>
<reference evidence="2 3" key="1">
    <citation type="journal article" date="2011" name="PLoS Genet.">
        <title>Genomic analysis of the necrotrophic fungal pathogens Sclerotinia sclerotiorum and Botrytis cinerea.</title>
        <authorList>
            <person name="Amselem J."/>
            <person name="Cuomo C.A."/>
            <person name="van Kan J.A."/>
            <person name="Viaud M."/>
            <person name="Benito E.P."/>
            <person name="Couloux A."/>
            <person name="Coutinho P.M."/>
            <person name="de Vries R.P."/>
            <person name="Dyer P.S."/>
            <person name="Fillinger S."/>
            <person name="Fournier E."/>
            <person name="Gout L."/>
            <person name="Hahn M."/>
            <person name="Kohn L."/>
            <person name="Lapalu N."/>
            <person name="Plummer K.M."/>
            <person name="Pradier J.M."/>
            <person name="Quevillon E."/>
            <person name="Sharon A."/>
            <person name="Simon A."/>
            <person name="ten Have A."/>
            <person name="Tudzynski B."/>
            <person name="Tudzynski P."/>
            <person name="Wincker P."/>
            <person name="Andrew M."/>
            <person name="Anthouard V."/>
            <person name="Beever R.E."/>
            <person name="Beffa R."/>
            <person name="Benoit I."/>
            <person name="Bouzid O."/>
            <person name="Brault B."/>
            <person name="Chen Z."/>
            <person name="Choquer M."/>
            <person name="Collemare J."/>
            <person name="Cotton P."/>
            <person name="Danchin E.G."/>
            <person name="Da Silva C."/>
            <person name="Gautier A."/>
            <person name="Giraud C."/>
            <person name="Giraud T."/>
            <person name="Gonzalez C."/>
            <person name="Grossetete S."/>
            <person name="Guldener U."/>
            <person name="Henrissat B."/>
            <person name="Howlett B.J."/>
            <person name="Kodira C."/>
            <person name="Kretschmer M."/>
            <person name="Lappartient A."/>
            <person name="Leroch M."/>
            <person name="Levis C."/>
            <person name="Mauceli E."/>
            <person name="Neuveglise C."/>
            <person name="Oeser B."/>
            <person name="Pearson M."/>
            <person name="Poulain J."/>
            <person name="Poussereau N."/>
            <person name="Quesneville H."/>
            <person name="Rascle C."/>
            <person name="Schumacher J."/>
            <person name="Segurens B."/>
            <person name="Sexton A."/>
            <person name="Silva E."/>
            <person name="Sirven C."/>
            <person name="Soanes D.M."/>
            <person name="Talbot N.J."/>
            <person name="Templeton M."/>
            <person name="Yandava C."/>
            <person name="Yarden O."/>
            <person name="Zeng Q."/>
            <person name="Rollins J.A."/>
            <person name="Lebrun M.H."/>
            <person name="Dickman M."/>
        </authorList>
    </citation>
    <scope>NUCLEOTIDE SEQUENCE [LARGE SCALE GENOMIC DNA]</scope>
    <source>
        <strain evidence="2 3">B05.10</strain>
    </source>
</reference>
<sequence>MSPQDFVEANSLSGLIQLAGNPPKYPRNPTEQKRANLVLYIARVPGSNDIILTTLKPQLKNVTSEDVANSLYYLHLNSDEDAQFLPEEQPIPSRALSKKTLPRKPLPDGSRAQSLDIDRQSVLNLERLQHQAPALDIQKDYTSGHDVIVSPRDNVANTPMVAESGISRRVAGQPSSMARSNTVNRKPLTRIKPQNSMFTPESSQASSPIHNDLETSHRPPSSHTMFERPKPVDDSAKAFSITIIRRDPTSGGQWNVGIVEGKSNPPTIGMTATKKPYYDISVHITTPGYTYFRNHTRPMGNNKLGGTNQTRESQGATFQPSGNEVPTSVTQKAGVSGPGFYSQISMEWASSWNQTFKQHRRAISDFSTNHSRNNSGSSEGPQESDPENRSADGSENSRAKGYTFLSPWGGTCTFSTGGAGRSLRCLHKLPAPVSADSTASSSSSVTVSELRFNLPSSDLFDREKMDLAAAQVKSGSNKLSRKLGSFRKRLSKSSPHHPSETQPHQTSHAIPYASNGEDLSHLPPRPSSISSSFEEDSPPLTQRLNNFLDELTISNDNDDRLDLSIGQEKAGGGNRGKRAKLGKLIIHDEGLKMLDLIIAANIGVWWTVWNPN</sequence>
<evidence type="ECO:0000313" key="2">
    <source>
        <dbReference type="EMBL" id="ATZ47527.1"/>
    </source>
</evidence>
<dbReference type="KEGG" id="bfu:BCIN_02g07980"/>
<dbReference type="GeneID" id="5426772"/>
<feature type="region of interest" description="Disordered" evidence="1">
    <location>
        <begin position="91"/>
        <end position="115"/>
    </location>
</feature>
<dbReference type="VEuPathDB" id="FungiDB:Bcin02g07980"/>
<feature type="region of interest" description="Disordered" evidence="1">
    <location>
        <begin position="365"/>
        <end position="398"/>
    </location>
</feature>
<reference evidence="2 3" key="3">
    <citation type="journal article" date="2017" name="Mol. Plant Pathol.">
        <title>A gapless genome sequence of the fungus Botrytis cinerea.</title>
        <authorList>
            <person name="Van Kan J.A."/>
            <person name="Stassen J.H."/>
            <person name="Mosbach A."/>
            <person name="Van Der Lee T.A."/>
            <person name="Faino L."/>
            <person name="Farmer A.D."/>
            <person name="Papasotiriou D.G."/>
            <person name="Zhou S."/>
            <person name="Seidl M.F."/>
            <person name="Cottam E."/>
            <person name="Edel D."/>
            <person name="Hahn M."/>
            <person name="Schwartz D.C."/>
            <person name="Dietrich R.A."/>
            <person name="Widdison S."/>
            <person name="Scalliet G."/>
        </authorList>
    </citation>
    <scope>NUCLEOTIDE SEQUENCE [LARGE SCALE GENOMIC DNA]</scope>
    <source>
        <strain evidence="2 3">B05.10</strain>
    </source>
</reference>
<dbReference type="EMBL" id="CP009806">
    <property type="protein sequence ID" value="ATZ47527.1"/>
    <property type="molecule type" value="Genomic_DNA"/>
</dbReference>
<name>A0A384JAT1_BOTFB</name>
<dbReference type="OrthoDB" id="5426191at2759"/>
<feature type="compositionally biased region" description="Polar residues" evidence="1">
    <location>
        <begin position="304"/>
        <end position="333"/>
    </location>
</feature>
<evidence type="ECO:0000313" key="3">
    <source>
        <dbReference type="Proteomes" id="UP000001798"/>
    </source>
</evidence>
<accession>A0A384JAT1</accession>
<feature type="region of interest" description="Disordered" evidence="1">
    <location>
        <begin position="298"/>
        <end position="333"/>
    </location>
</feature>
<evidence type="ECO:0000256" key="1">
    <source>
        <dbReference type="SAM" id="MobiDB-lite"/>
    </source>
</evidence>
<feature type="compositionally biased region" description="Polar residues" evidence="1">
    <location>
        <begin position="365"/>
        <end position="381"/>
    </location>
</feature>
<feature type="compositionally biased region" description="Polar residues" evidence="1">
    <location>
        <begin position="193"/>
        <end position="209"/>
    </location>
</feature>
<organism evidence="2 3">
    <name type="scientific">Botryotinia fuckeliana (strain B05.10)</name>
    <name type="common">Noble rot fungus</name>
    <name type="synonym">Botrytis cinerea</name>
    <dbReference type="NCBI Taxonomy" id="332648"/>
    <lineage>
        <taxon>Eukaryota</taxon>
        <taxon>Fungi</taxon>
        <taxon>Dikarya</taxon>
        <taxon>Ascomycota</taxon>
        <taxon>Pezizomycotina</taxon>
        <taxon>Leotiomycetes</taxon>
        <taxon>Helotiales</taxon>
        <taxon>Sclerotiniaceae</taxon>
        <taxon>Botrytis</taxon>
    </lineage>
</organism>
<gene>
    <name evidence="2" type="ORF">BCIN_02g07980</name>
</gene>
<dbReference type="OMA" id="TQWNVAT"/>
<dbReference type="AlphaFoldDB" id="A0A384JAT1"/>